<dbReference type="SMART" id="SM00878">
    <property type="entry name" value="Biotin_carb_C"/>
    <property type="match status" value="1"/>
</dbReference>
<dbReference type="Pfam" id="PF00289">
    <property type="entry name" value="Biotin_carb_N"/>
    <property type="match status" value="1"/>
</dbReference>
<comment type="pathway">
    <text evidence="2">Lipid metabolism; mycolic acid biosynthesis.</text>
</comment>
<dbReference type="PROSITE" id="PS00188">
    <property type="entry name" value="BIOTIN"/>
    <property type="match status" value="1"/>
</dbReference>
<dbReference type="InterPro" id="IPR011764">
    <property type="entry name" value="Biotin_carboxylation_dom"/>
</dbReference>
<dbReference type="EMBL" id="CP000432">
    <property type="protein sequence ID" value="ABG99965.1"/>
    <property type="molecule type" value="Genomic_DNA"/>
</dbReference>
<dbReference type="GO" id="GO:0046872">
    <property type="term" value="F:metal ion binding"/>
    <property type="evidence" value="ECO:0007669"/>
    <property type="project" value="UniProtKB-KW"/>
</dbReference>
<comment type="cofactor">
    <cofactor evidence="1">
        <name>biotin</name>
        <dbReference type="ChEBI" id="CHEBI:57586"/>
    </cofactor>
</comment>
<keyword evidence="10 18" id="KW-0067">ATP-binding</keyword>
<dbReference type="InterPro" id="IPR016185">
    <property type="entry name" value="PreATP-grasp_dom_sf"/>
</dbReference>
<dbReference type="Gene3D" id="2.40.50.100">
    <property type="match status" value="1"/>
</dbReference>
<dbReference type="KEGG" id="rha:RHA1_ro08921"/>
<dbReference type="CDD" id="cd06850">
    <property type="entry name" value="biotinyl_domain"/>
    <property type="match status" value="1"/>
</dbReference>
<keyword evidence="15" id="KW-0092">Biotin</keyword>
<dbReference type="PROSITE" id="PS50968">
    <property type="entry name" value="BIOTINYL_LIPOYL"/>
    <property type="match status" value="1"/>
</dbReference>
<keyword evidence="23" id="KW-0614">Plasmid</keyword>
<evidence type="ECO:0000256" key="3">
    <source>
        <dbReference type="ARBA" id="ARBA00005194"/>
    </source>
</evidence>
<dbReference type="PROSITE" id="PS00866">
    <property type="entry name" value="CPSASE_1"/>
    <property type="match status" value="1"/>
</dbReference>
<dbReference type="PROSITE" id="PS50975">
    <property type="entry name" value="ATP_GRASP"/>
    <property type="match status" value="1"/>
</dbReference>
<dbReference type="FunFam" id="2.40.50.100:FF:000003">
    <property type="entry name" value="Acetyl-CoA carboxylase biotin carboxyl carrier protein"/>
    <property type="match status" value="1"/>
</dbReference>
<evidence type="ECO:0000256" key="6">
    <source>
        <dbReference type="ARBA" id="ARBA00022598"/>
    </source>
</evidence>
<evidence type="ECO:0000256" key="16">
    <source>
        <dbReference type="ARBA" id="ARBA00048501"/>
    </source>
</evidence>
<sequence length="593" mass="62570">MSSARISKVLVANRGEIAVRVIRAAADAGLASVAVYAEPDADAPFVRLADEAFALGGQTSAESYLVFDKILDAATKSGADAIHPGYGFLSENADFAQAVLDAGLIWIGPSPQSIRDLGDKVTARHIAEKAKAPMAAGTKDPVRNADEVIAFAQEYGVPVAIKAAFGGGGRGMKVAHTIEEIPELFDSATREAVAAFGRGECFVEQYLDKARHVEAQVIADQHGNVIVAGTRDCSLQRRFQKLVEEAPAPFLTDDQRHRIHTSAKAICKEAGYYGAGTVEYLVQGDTVSFLEVNTRLQVEHPVTEETAGIDLVLQQFKIANGEHLDLTEDPTPRGHAFEFRINGEDAGRGFLPAPGPVTKFVPPTGPGVRMDSGVETGSVIGGQFDSMLAKLIVTGATRDEALARARRALAEFQVEGLATVIPFHRAIVSDPAFIGDGTSFDVYTKWIETDWNNQIEPFTGTQPIDEDESLPRQNVVVEVGGRRVEVSLPGQFTLGTGGGAAPGAVRKKPKARTRGGAHGGAASGDAVTAPMQGTVVKVAVEEGQQVAEGDLIAVLEAMKMENPVNAHKAGVVTGLAVEPGAAITQGTVLAELK</sequence>
<dbReference type="RefSeq" id="WP_011599643.1">
    <property type="nucleotide sequence ID" value="NC_008269.1"/>
</dbReference>
<dbReference type="Pfam" id="PF02786">
    <property type="entry name" value="CPSase_L_D2"/>
    <property type="match status" value="1"/>
</dbReference>
<feature type="compositionally biased region" description="Basic residues" evidence="19">
    <location>
        <begin position="505"/>
        <end position="515"/>
    </location>
</feature>
<dbReference type="Pfam" id="PF00364">
    <property type="entry name" value="Biotin_lipoyl"/>
    <property type="match status" value="1"/>
</dbReference>
<dbReference type="InterPro" id="IPR011053">
    <property type="entry name" value="Single_hybrid_motif"/>
</dbReference>
<accession>Q0RXM1</accession>
<keyword evidence="14" id="KW-0464">Manganese</keyword>
<dbReference type="InterPro" id="IPR005482">
    <property type="entry name" value="Biotin_COase_C"/>
</dbReference>
<dbReference type="HOGENOM" id="CLU_000395_3_1_11"/>
<evidence type="ECO:0000256" key="5">
    <source>
        <dbReference type="ARBA" id="ARBA00022516"/>
    </source>
</evidence>
<keyword evidence="7" id="KW-0479">Metal-binding</keyword>
<geneLocation type="plasmid" evidence="23 24">
    <name>pRHL1</name>
</geneLocation>
<comment type="pathway">
    <text evidence="3">Lipid metabolism; fatty acid biosynthesis.</text>
</comment>
<dbReference type="InterPro" id="IPR005481">
    <property type="entry name" value="BC-like_N"/>
</dbReference>
<evidence type="ECO:0000256" key="2">
    <source>
        <dbReference type="ARBA" id="ARBA00004796"/>
    </source>
</evidence>
<dbReference type="Gene3D" id="3.30.1490.20">
    <property type="entry name" value="ATP-grasp fold, A domain"/>
    <property type="match status" value="1"/>
</dbReference>
<dbReference type="GO" id="GO:0006633">
    <property type="term" value="P:fatty acid biosynthetic process"/>
    <property type="evidence" value="ECO:0007669"/>
    <property type="project" value="UniProtKB-KW"/>
</dbReference>
<dbReference type="InterPro" id="IPR000089">
    <property type="entry name" value="Biotin_lipoyl"/>
</dbReference>
<evidence type="ECO:0000256" key="11">
    <source>
        <dbReference type="ARBA" id="ARBA00022842"/>
    </source>
</evidence>
<feature type="domain" description="Biotin carboxylation" evidence="22">
    <location>
        <begin position="5"/>
        <end position="448"/>
    </location>
</feature>
<feature type="region of interest" description="Disordered" evidence="19">
    <location>
        <begin position="497"/>
        <end position="526"/>
    </location>
</feature>
<proteinExistence type="predicted"/>
<dbReference type="FunFam" id="3.40.50.20:FF:000010">
    <property type="entry name" value="Propionyl-CoA carboxylase subunit alpha"/>
    <property type="match status" value="1"/>
</dbReference>
<dbReference type="PANTHER" id="PTHR18866">
    <property type="entry name" value="CARBOXYLASE:PYRUVATE/ACETYL-COA/PROPIONYL-COA CARBOXYLASE"/>
    <property type="match status" value="1"/>
</dbReference>
<feature type="domain" description="ATP-grasp" evidence="21">
    <location>
        <begin position="124"/>
        <end position="320"/>
    </location>
</feature>
<keyword evidence="12" id="KW-0443">Lipid metabolism</keyword>
<comment type="catalytic activity">
    <reaction evidence="16">
        <text>N(6)-biotinyl-L-lysyl-[protein] + hydrogencarbonate + ATP = N(6)-carboxybiotinyl-L-lysyl-[protein] + ADP + phosphate + H(+)</text>
        <dbReference type="Rhea" id="RHEA:13501"/>
        <dbReference type="Rhea" id="RHEA-COMP:10505"/>
        <dbReference type="Rhea" id="RHEA-COMP:10506"/>
        <dbReference type="ChEBI" id="CHEBI:15378"/>
        <dbReference type="ChEBI" id="CHEBI:17544"/>
        <dbReference type="ChEBI" id="CHEBI:30616"/>
        <dbReference type="ChEBI" id="CHEBI:43474"/>
        <dbReference type="ChEBI" id="CHEBI:83144"/>
        <dbReference type="ChEBI" id="CHEBI:83145"/>
        <dbReference type="ChEBI" id="CHEBI:456216"/>
        <dbReference type="EC" id="6.3.4.14"/>
    </reaction>
    <physiologicalReaction direction="left-to-right" evidence="16">
        <dbReference type="Rhea" id="RHEA:13502"/>
    </physiologicalReaction>
</comment>
<dbReference type="InterPro" id="IPR001882">
    <property type="entry name" value="Biotin_BS"/>
</dbReference>
<evidence type="ECO:0000256" key="18">
    <source>
        <dbReference type="PROSITE-ProRule" id="PRU00409"/>
    </source>
</evidence>
<dbReference type="SUPFAM" id="SSF51230">
    <property type="entry name" value="Single hybrid motif"/>
    <property type="match status" value="1"/>
</dbReference>
<dbReference type="GO" id="GO:0004075">
    <property type="term" value="F:biotin carboxylase activity"/>
    <property type="evidence" value="ECO:0007669"/>
    <property type="project" value="UniProtKB-EC"/>
</dbReference>
<dbReference type="PANTHER" id="PTHR18866:SF33">
    <property type="entry name" value="METHYLCROTONOYL-COA CARBOXYLASE SUBUNIT ALPHA, MITOCHONDRIAL-RELATED"/>
    <property type="match status" value="1"/>
</dbReference>
<evidence type="ECO:0000256" key="19">
    <source>
        <dbReference type="SAM" id="MobiDB-lite"/>
    </source>
</evidence>
<dbReference type="Gene3D" id="3.30.470.20">
    <property type="entry name" value="ATP-grasp fold, B domain"/>
    <property type="match status" value="1"/>
</dbReference>
<evidence type="ECO:0000256" key="17">
    <source>
        <dbReference type="ARBA" id="ARBA00069499"/>
    </source>
</evidence>
<keyword evidence="11" id="KW-0460">Magnesium</keyword>
<keyword evidence="5" id="KW-0444">Lipid biosynthesis</keyword>
<dbReference type="InterPro" id="IPR005479">
    <property type="entry name" value="CPAse_ATP-bd"/>
</dbReference>
<dbReference type="SUPFAM" id="SSF51246">
    <property type="entry name" value="Rudiment single hybrid motif"/>
    <property type="match status" value="1"/>
</dbReference>
<evidence type="ECO:0000256" key="1">
    <source>
        <dbReference type="ARBA" id="ARBA00001953"/>
    </source>
</evidence>
<dbReference type="OrthoDB" id="9760256at2"/>
<dbReference type="AlphaFoldDB" id="Q0RXM1"/>
<evidence type="ECO:0000256" key="14">
    <source>
        <dbReference type="ARBA" id="ARBA00023211"/>
    </source>
</evidence>
<evidence type="ECO:0000313" key="23">
    <source>
        <dbReference type="EMBL" id="ABG99965.1"/>
    </source>
</evidence>
<dbReference type="InterPro" id="IPR011054">
    <property type="entry name" value="Rudment_hybrid_motif"/>
</dbReference>
<keyword evidence="9" id="KW-0276">Fatty acid metabolism</keyword>
<keyword evidence="13" id="KW-0275">Fatty acid biosynthesis</keyword>
<dbReference type="InterPro" id="IPR013815">
    <property type="entry name" value="ATP_grasp_subdomain_1"/>
</dbReference>
<evidence type="ECO:0000256" key="15">
    <source>
        <dbReference type="ARBA" id="ARBA00023267"/>
    </source>
</evidence>
<dbReference type="GO" id="GO:0005524">
    <property type="term" value="F:ATP binding"/>
    <property type="evidence" value="ECO:0007669"/>
    <property type="project" value="UniProtKB-UniRule"/>
</dbReference>
<dbReference type="Pfam" id="PF02785">
    <property type="entry name" value="Biotin_carb_C"/>
    <property type="match status" value="1"/>
</dbReference>
<dbReference type="PROSITE" id="PS00867">
    <property type="entry name" value="CPSASE_2"/>
    <property type="match status" value="1"/>
</dbReference>
<evidence type="ECO:0000259" key="21">
    <source>
        <dbReference type="PROSITE" id="PS50975"/>
    </source>
</evidence>
<evidence type="ECO:0000256" key="4">
    <source>
        <dbReference type="ARBA" id="ARBA00013263"/>
    </source>
</evidence>
<dbReference type="PATRIC" id="fig|101510.16.peg.8221"/>
<evidence type="ECO:0000256" key="12">
    <source>
        <dbReference type="ARBA" id="ARBA00023098"/>
    </source>
</evidence>
<dbReference type="InterPro" id="IPR011761">
    <property type="entry name" value="ATP-grasp"/>
</dbReference>
<dbReference type="SUPFAM" id="SSF56059">
    <property type="entry name" value="Glutathione synthetase ATP-binding domain-like"/>
    <property type="match status" value="1"/>
</dbReference>
<keyword evidence="6 23" id="KW-0436">Ligase</keyword>
<evidence type="ECO:0000259" key="22">
    <source>
        <dbReference type="PROSITE" id="PS50979"/>
    </source>
</evidence>
<reference evidence="24" key="1">
    <citation type="journal article" date="2006" name="Proc. Natl. Acad. Sci. U.S.A.">
        <title>The complete genome of Rhodococcus sp. RHA1 provides insights into a catabolic powerhouse.</title>
        <authorList>
            <person name="McLeod M.P."/>
            <person name="Warren R.L."/>
            <person name="Hsiao W.W.L."/>
            <person name="Araki N."/>
            <person name="Myhre M."/>
            <person name="Fernandes C."/>
            <person name="Miyazawa D."/>
            <person name="Wong W."/>
            <person name="Lillquist A.L."/>
            <person name="Wang D."/>
            <person name="Dosanjh M."/>
            <person name="Hara H."/>
            <person name="Petrescu A."/>
            <person name="Morin R.D."/>
            <person name="Yang G."/>
            <person name="Stott J.M."/>
            <person name="Schein J.E."/>
            <person name="Shin H."/>
            <person name="Smailus D."/>
            <person name="Siddiqui A.S."/>
            <person name="Marra M.A."/>
            <person name="Jones S.J.M."/>
            <person name="Holt R."/>
            <person name="Brinkman F.S.L."/>
            <person name="Miyauchi K."/>
            <person name="Fukuda M."/>
            <person name="Davies J.E."/>
            <person name="Mohn W.W."/>
            <person name="Eltis L.D."/>
        </authorList>
    </citation>
    <scope>NUCLEOTIDE SEQUENCE [LARGE SCALE GENOMIC DNA]</scope>
    <source>
        <strain evidence="24">RHA1</strain>
    </source>
</reference>
<evidence type="ECO:0000256" key="10">
    <source>
        <dbReference type="ARBA" id="ARBA00022840"/>
    </source>
</evidence>
<dbReference type="EC" id="6.3.4.14" evidence="4"/>
<protein>
    <recommendedName>
        <fullName evidence="17">Biotin-dependent acyl-coenzyme A carboxylase alpha3 subunit</fullName>
        <ecNumber evidence="4">6.3.4.14</ecNumber>
    </recommendedName>
</protein>
<evidence type="ECO:0000256" key="9">
    <source>
        <dbReference type="ARBA" id="ARBA00022832"/>
    </source>
</evidence>
<dbReference type="PROSITE" id="PS50979">
    <property type="entry name" value="BC"/>
    <property type="match status" value="1"/>
</dbReference>
<dbReference type="Proteomes" id="UP000008710">
    <property type="component" value="Plasmid pRHL1"/>
</dbReference>
<dbReference type="FunFam" id="3.30.1490.20:FF:000003">
    <property type="entry name" value="acetyl-CoA carboxylase isoform X1"/>
    <property type="match status" value="1"/>
</dbReference>
<dbReference type="SUPFAM" id="SSF52440">
    <property type="entry name" value="PreATP-grasp domain"/>
    <property type="match status" value="1"/>
</dbReference>
<organism evidence="23 24">
    <name type="scientific">Rhodococcus jostii (strain RHA1)</name>
    <dbReference type="NCBI Taxonomy" id="101510"/>
    <lineage>
        <taxon>Bacteria</taxon>
        <taxon>Bacillati</taxon>
        <taxon>Actinomycetota</taxon>
        <taxon>Actinomycetes</taxon>
        <taxon>Mycobacteriales</taxon>
        <taxon>Nocardiaceae</taxon>
        <taxon>Rhodococcus</taxon>
    </lineage>
</organism>
<evidence type="ECO:0000313" key="24">
    <source>
        <dbReference type="Proteomes" id="UP000008710"/>
    </source>
</evidence>
<evidence type="ECO:0000256" key="13">
    <source>
        <dbReference type="ARBA" id="ARBA00023160"/>
    </source>
</evidence>
<name>Q0RXM1_RHOJR</name>
<dbReference type="Gene3D" id="3.40.50.20">
    <property type="match status" value="1"/>
</dbReference>
<evidence type="ECO:0000256" key="8">
    <source>
        <dbReference type="ARBA" id="ARBA00022741"/>
    </source>
</evidence>
<evidence type="ECO:0000256" key="7">
    <source>
        <dbReference type="ARBA" id="ARBA00022723"/>
    </source>
</evidence>
<keyword evidence="8 18" id="KW-0547">Nucleotide-binding</keyword>
<dbReference type="FunFam" id="3.30.470.20:FF:000053">
    <property type="entry name" value="Acetyl-/propionyl-coenzyme A carboxylase alpha chain"/>
    <property type="match status" value="1"/>
</dbReference>
<evidence type="ECO:0000259" key="20">
    <source>
        <dbReference type="PROSITE" id="PS50968"/>
    </source>
</evidence>
<dbReference type="InterPro" id="IPR050856">
    <property type="entry name" value="Biotin_carboxylase_complex"/>
</dbReference>
<feature type="domain" description="Lipoyl-binding" evidence="20">
    <location>
        <begin position="516"/>
        <end position="593"/>
    </location>
</feature>
<gene>
    <name evidence="23" type="ordered locus">RHA1_ro08921</name>
</gene>